<dbReference type="InterPro" id="IPR050370">
    <property type="entry name" value="HES_HEY"/>
</dbReference>
<evidence type="ECO:0000256" key="3">
    <source>
        <dbReference type="ARBA" id="ARBA00023163"/>
    </source>
</evidence>
<dbReference type="PANTHER" id="PTHR10985">
    <property type="entry name" value="BASIC HELIX-LOOP-HELIX TRANSCRIPTION FACTOR, HES-RELATED"/>
    <property type="match status" value="1"/>
</dbReference>
<feature type="non-terminal residue" evidence="6">
    <location>
        <position position="1"/>
    </location>
</feature>
<dbReference type="EMBL" id="KF487111">
    <property type="protein sequence ID" value="AGZ94926.1"/>
    <property type="molecule type" value="mRNA"/>
</dbReference>
<evidence type="ECO:0000313" key="6">
    <source>
        <dbReference type="EMBL" id="AGZ94926.1"/>
    </source>
</evidence>
<dbReference type="InterPro" id="IPR011598">
    <property type="entry name" value="bHLH_dom"/>
</dbReference>
<dbReference type="OrthoDB" id="6371181at2759"/>
<gene>
    <name evidence="6" type="primary">hesl-2</name>
</gene>
<name>U5YR73_SCHMD</name>
<feature type="domain" description="BHLH" evidence="5">
    <location>
        <begin position="1"/>
        <end position="45"/>
    </location>
</feature>
<dbReference type="GO" id="GO:0005634">
    <property type="term" value="C:nucleus"/>
    <property type="evidence" value="ECO:0007669"/>
    <property type="project" value="UniProtKB-SubCell"/>
</dbReference>
<accession>U5YR73</accession>
<comment type="subcellular location">
    <subcellularLocation>
        <location evidence="1">Nucleus</location>
    </subcellularLocation>
</comment>
<reference evidence="6" key="1">
    <citation type="journal article" date="2013" name="Development">
        <title>Genome-wide analysis of the bHLH gene family in planarians identifies factors required for adult neurogenesis and neuronal regeneration.</title>
        <authorList>
            <person name="Cowles M.W."/>
            <person name="Brown D.D."/>
            <person name="Nisperos S.V."/>
            <person name="Stanley B.N."/>
            <person name="Pearson B.J."/>
            <person name="Zayas R.M."/>
        </authorList>
    </citation>
    <scope>NUCLEOTIDE SEQUENCE</scope>
</reference>
<keyword evidence="4" id="KW-0539">Nucleus</keyword>
<dbReference type="PROSITE" id="PS50888">
    <property type="entry name" value="BHLH"/>
    <property type="match status" value="1"/>
</dbReference>
<evidence type="ECO:0000256" key="1">
    <source>
        <dbReference type="ARBA" id="ARBA00004123"/>
    </source>
</evidence>
<keyword evidence="2" id="KW-0805">Transcription regulation</keyword>
<protein>
    <submittedName>
        <fullName evidence="6">Hesl-2 protein</fullName>
    </submittedName>
</protein>
<keyword evidence="3" id="KW-0804">Transcription</keyword>
<dbReference type="GO" id="GO:0046983">
    <property type="term" value="F:protein dimerization activity"/>
    <property type="evidence" value="ECO:0007669"/>
    <property type="project" value="InterPro"/>
</dbReference>
<evidence type="ECO:0000256" key="2">
    <source>
        <dbReference type="ARBA" id="ARBA00023015"/>
    </source>
</evidence>
<sequence length="164" mass="19211">RRQRINFALDQLKTLLEENSVTKESFVKLEKADILERAVKFMTHTTAEKKNLNKNPRHLLDSFNTGYVACEKEIMRFLRNLYGPSNPFLALVFNFLETNKDSINYSFIQRIVPSVKVNEKNINNLKPGEPLSIGSSQLDLKFLNRRTYNSVWRPWEMSVDKLDE</sequence>
<dbReference type="Pfam" id="PF00010">
    <property type="entry name" value="HLH"/>
    <property type="match status" value="1"/>
</dbReference>
<dbReference type="Gene3D" id="4.10.280.10">
    <property type="entry name" value="Helix-loop-helix DNA-binding domain"/>
    <property type="match status" value="1"/>
</dbReference>
<organism evidence="6">
    <name type="scientific">Schmidtea mediterranea</name>
    <name type="common">Freshwater planarian flatworm</name>
    <dbReference type="NCBI Taxonomy" id="79327"/>
    <lineage>
        <taxon>Eukaryota</taxon>
        <taxon>Metazoa</taxon>
        <taxon>Spiralia</taxon>
        <taxon>Lophotrochozoa</taxon>
        <taxon>Platyhelminthes</taxon>
        <taxon>Rhabditophora</taxon>
        <taxon>Seriata</taxon>
        <taxon>Tricladida</taxon>
        <taxon>Continenticola</taxon>
        <taxon>Geoplanoidea</taxon>
        <taxon>Dugesiidae</taxon>
        <taxon>Schmidtea</taxon>
    </lineage>
</organism>
<dbReference type="AlphaFoldDB" id="U5YR73"/>
<proteinExistence type="evidence at transcript level"/>
<evidence type="ECO:0000259" key="5">
    <source>
        <dbReference type="PROSITE" id="PS50888"/>
    </source>
</evidence>
<dbReference type="InterPro" id="IPR036638">
    <property type="entry name" value="HLH_DNA-bd_sf"/>
</dbReference>
<evidence type="ECO:0000256" key="4">
    <source>
        <dbReference type="ARBA" id="ARBA00023242"/>
    </source>
</evidence>
<dbReference type="SUPFAM" id="SSF47459">
    <property type="entry name" value="HLH, helix-loop-helix DNA-binding domain"/>
    <property type="match status" value="1"/>
</dbReference>